<evidence type="ECO:0000313" key="1">
    <source>
        <dbReference type="EMBL" id="KKM95550.1"/>
    </source>
</evidence>
<proteinExistence type="predicted"/>
<organism evidence="1">
    <name type="scientific">marine sediment metagenome</name>
    <dbReference type="NCBI Taxonomy" id="412755"/>
    <lineage>
        <taxon>unclassified sequences</taxon>
        <taxon>metagenomes</taxon>
        <taxon>ecological metagenomes</taxon>
    </lineage>
</organism>
<dbReference type="EMBL" id="LAZR01005994">
    <property type="protein sequence ID" value="KKM95550.1"/>
    <property type="molecule type" value="Genomic_DNA"/>
</dbReference>
<reference evidence="1" key="1">
    <citation type="journal article" date="2015" name="Nature">
        <title>Complex archaea that bridge the gap between prokaryotes and eukaryotes.</title>
        <authorList>
            <person name="Spang A."/>
            <person name="Saw J.H."/>
            <person name="Jorgensen S.L."/>
            <person name="Zaremba-Niedzwiedzka K."/>
            <person name="Martijn J."/>
            <person name="Lind A.E."/>
            <person name="van Eijk R."/>
            <person name="Schleper C."/>
            <person name="Guy L."/>
            <person name="Ettema T.J."/>
        </authorList>
    </citation>
    <scope>NUCLEOTIDE SEQUENCE</scope>
</reference>
<sequence>FYLIIDNAKIQKIIRKENLREN</sequence>
<comment type="caution">
    <text evidence="1">The sequence shown here is derived from an EMBL/GenBank/DDBJ whole genome shotgun (WGS) entry which is preliminary data.</text>
</comment>
<gene>
    <name evidence="1" type="ORF">LCGC14_1186970</name>
</gene>
<name>A0A0F9P383_9ZZZZ</name>
<dbReference type="AlphaFoldDB" id="A0A0F9P383"/>
<protein>
    <submittedName>
        <fullName evidence="1">Uncharacterized protein</fullName>
    </submittedName>
</protein>
<accession>A0A0F9P383</accession>
<feature type="non-terminal residue" evidence="1">
    <location>
        <position position="1"/>
    </location>
</feature>